<reference evidence="10" key="1">
    <citation type="submission" date="2017-02" db="UniProtKB">
        <authorList>
            <consortium name="WormBaseParasite"/>
        </authorList>
    </citation>
    <scope>IDENTIFICATION</scope>
</reference>
<dbReference type="PRINTS" id="PR00747">
    <property type="entry name" value="GLYHDRLASE47"/>
</dbReference>
<dbReference type="PANTHER" id="PTHR11742:SF96">
    <property type="entry name" value="MANNOSYL-OLIGOSACCHARIDE 1,2-ALPHA-MANNOSIDASE C52E4.5"/>
    <property type="match status" value="1"/>
</dbReference>
<keyword evidence="7" id="KW-0326">Glycosidase</keyword>
<dbReference type="EC" id="3.2.1.-" evidence="7"/>
<evidence type="ECO:0000313" key="9">
    <source>
        <dbReference type="Proteomes" id="UP000271162"/>
    </source>
</evidence>
<dbReference type="InterPro" id="IPR036026">
    <property type="entry name" value="Seven-hairpin_glycosidases"/>
</dbReference>
<evidence type="ECO:0000313" key="10">
    <source>
        <dbReference type="WBParaSite" id="NBR_0000164001-mRNA-1"/>
    </source>
</evidence>
<sequence length="335" mass="37217">MMLHAWNGYKNYSWGANELRPESKAPHTAGIFGGEKMPATIVDAADTLYIMGLTKEYEEARQYIKDNFDMSKATGTLSVFETTIRFLGGLLSLYALTKEQFYMDKARSVGEALLPAFNTPTGIPTGGLNMQSKGGGRMFGGNAVLAELGSLHLEFMYLSQITGSPIFGKKVRKVRNALDKVEKPSGLYYNFINADTGKWTSNKHISLGALGDSFYEYLIKSWLQSNKKDQQARRMYWEASDALRANIVFKSESGLTYVGELKDGVKESKMGHLACFSVGMFALQAINENNEQRKKSTMQLAEELGATCHESYIRSNTGIGPEMFYFDDADDATSK</sequence>
<dbReference type="InterPro" id="IPR050749">
    <property type="entry name" value="Glycosyl_Hydrolase_47"/>
</dbReference>
<gene>
    <name evidence="8" type="ORF">NBR_LOCUS1641</name>
</gene>
<dbReference type="PANTHER" id="PTHR11742">
    <property type="entry name" value="MANNOSYL-OLIGOSACCHARIDE ALPHA-1,2-MANNOSIDASE-RELATED"/>
    <property type="match status" value="1"/>
</dbReference>
<evidence type="ECO:0000256" key="7">
    <source>
        <dbReference type="RuleBase" id="RU361193"/>
    </source>
</evidence>
<evidence type="ECO:0000256" key="2">
    <source>
        <dbReference type="ARBA" id="ARBA00004922"/>
    </source>
</evidence>
<dbReference type="GO" id="GO:0005509">
    <property type="term" value="F:calcium ion binding"/>
    <property type="evidence" value="ECO:0007669"/>
    <property type="project" value="InterPro"/>
</dbReference>
<dbReference type="Gene3D" id="1.50.10.10">
    <property type="match status" value="1"/>
</dbReference>
<dbReference type="InterPro" id="IPR001382">
    <property type="entry name" value="Glyco_hydro_47"/>
</dbReference>
<dbReference type="STRING" id="27835.A0A0N4XGI8"/>
<keyword evidence="9" id="KW-1185">Reference proteome</keyword>
<dbReference type="AlphaFoldDB" id="A0A0N4XGI8"/>
<feature type="disulfide bond" evidence="6">
    <location>
        <begin position="275"/>
        <end position="308"/>
    </location>
</feature>
<dbReference type="GO" id="GO:0005975">
    <property type="term" value="P:carbohydrate metabolic process"/>
    <property type="evidence" value="ECO:0007669"/>
    <property type="project" value="InterPro"/>
</dbReference>
<evidence type="ECO:0000256" key="1">
    <source>
        <dbReference type="ARBA" id="ARBA00001913"/>
    </source>
</evidence>
<evidence type="ECO:0000256" key="4">
    <source>
        <dbReference type="ARBA" id="ARBA00022801"/>
    </source>
</evidence>
<dbReference type="OMA" id="EXVRNIR"/>
<keyword evidence="5 6" id="KW-1015">Disulfide bond</keyword>
<name>A0A0N4XGI8_NIPBR</name>
<comment type="cofactor">
    <cofactor evidence="1">
        <name>Ca(2+)</name>
        <dbReference type="ChEBI" id="CHEBI:29108"/>
    </cofactor>
</comment>
<evidence type="ECO:0000313" key="8">
    <source>
        <dbReference type="EMBL" id="VDL65204.1"/>
    </source>
</evidence>
<dbReference type="Pfam" id="PF01532">
    <property type="entry name" value="Glyco_hydro_47"/>
    <property type="match status" value="1"/>
</dbReference>
<dbReference type="GO" id="GO:0000139">
    <property type="term" value="C:Golgi membrane"/>
    <property type="evidence" value="ECO:0007669"/>
    <property type="project" value="TreeGrafter"/>
</dbReference>
<dbReference type="GO" id="GO:0005783">
    <property type="term" value="C:endoplasmic reticulum"/>
    <property type="evidence" value="ECO:0007669"/>
    <property type="project" value="TreeGrafter"/>
</dbReference>
<dbReference type="SUPFAM" id="SSF48225">
    <property type="entry name" value="Seven-hairpin glycosidases"/>
    <property type="match status" value="1"/>
</dbReference>
<reference evidence="8 9" key="2">
    <citation type="submission" date="2018-11" db="EMBL/GenBank/DDBJ databases">
        <authorList>
            <consortium name="Pathogen Informatics"/>
        </authorList>
    </citation>
    <scope>NUCLEOTIDE SEQUENCE [LARGE SCALE GENOMIC DNA]</scope>
</reference>
<organism evidence="10">
    <name type="scientific">Nippostrongylus brasiliensis</name>
    <name type="common">Rat hookworm</name>
    <dbReference type="NCBI Taxonomy" id="27835"/>
    <lineage>
        <taxon>Eukaryota</taxon>
        <taxon>Metazoa</taxon>
        <taxon>Ecdysozoa</taxon>
        <taxon>Nematoda</taxon>
        <taxon>Chromadorea</taxon>
        <taxon>Rhabditida</taxon>
        <taxon>Rhabditina</taxon>
        <taxon>Rhabditomorpha</taxon>
        <taxon>Strongyloidea</taxon>
        <taxon>Heligmosomidae</taxon>
        <taxon>Nippostrongylus</taxon>
    </lineage>
</organism>
<evidence type="ECO:0000256" key="3">
    <source>
        <dbReference type="ARBA" id="ARBA00007658"/>
    </source>
</evidence>
<evidence type="ECO:0000256" key="5">
    <source>
        <dbReference type="ARBA" id="ARBA00023157"/>
    </source>
</evidence>
<accession>A0A0N4XGI8</accession>
<evidence type="ECO:0000256" key="6">
    <source>
        <dbReference type="PIRSR" id="PIRSR601382-3"/>
    </source>
</evidence>
<protein>
    <recommendedName>
        <fullName evidence="7">alpha-1,2-Mannosidase</fullName>
        <ecNumber evidence="7">3.2.1.-</ecNumber>
    </recommendedName>
</protein>
<dbReference type="GO" id="GO:0004571">
    <property type="term" value="F:mannosyl-oligosaccharide 1,2-alpha-mannosidase activity"/>
    <property type="evidence" value="ECO:0007669"/>
    <property type="project" value="InterPro"/>
</dbReference>
<dbReference type="Proteomes" id="UP000271162">
    <property type="component" value="Unassembled WGS sequence"/>
</dbReference>
<keyword evidence="4 7" id="KW-0378">Hydrolase</keyword>
<comment type="similarity">
    <text evidence="3 7">Belongs to the glycosyl hydrolase 47 family.</text>
</comment>
<comment type="pathway">
    <text evidence="2">Protein modification; protein glycosylation.</text>
</comment>
<dbReference type="InterPro" id="IPR012341">
    <property type="entry name" value="6hp_glycosidase-like_sf"/>
</dbReference>
<proteinExistence type="inferred from homology"/>
<dbReference type="WBParaSite" id="NBR_0000164001-mRNA-1">
    <property type="protein sequence ID" value="NBR_0000164001-mRNA-1"/>
    <property type="gene ID" value="NBR_0000164001"/>
</dbReference>
<dbReference type="EMBL" id="UYSL01001409">
    <property type="protein sequence ID" value="VDL65204.1"/>
    <property type="molecule type" value="Genomic_DNA"/>
</dbReference>